<dbReference type="GO" id="GO:0017136">
    <property type="term" value="F:histone deacetylase activity, NAD-dependent"/>
    <property type="evidence" value="ECO:0007669"/>
    <property type="project" value="TreeGrafter"/>
</dbReference>
<comment type="function">
    <text evidence="3">NAD-dependent lysine deacetylase and desuccinylase that specifically removes acetyl and succinyl groups on target proteins. Modulates the activities of several proteins which are inactive in their acylated form.</text>
</comment>
<evidence type="ECO:0000259" key="5">
    <source>
        <dbReference type="PROSITE" id="PS50305"/>
    </source>
</evidence>
<dbReference type="Proteomes" id="UP000538147">
    <property type="component" value="Unassembled WGS sequence"/>
</dbReference>
<dbReference type="Gene3D" id="3.40.50.1220">
    <property type="entry name" value="TPP-binding domain"/>
    <property type="match status" value="1"/>
</dbReference>
<dbReference type="GO" id="GO:0036055">
    <property type="term" value="F:protein-succinyllysine desuccinylase activity"/>
    <property type="evidence" value="ECO:0007669"/>
    <property type="project" value="UniProtKB-UniRule"/>
</dbReference>
<dbReference type="SUPFAM" id="SSF52467">
    <property type="entry name" value="DHS-like NAD/FAD-binding domain"/>
    <property type="match status" value="1"/>
</dbReference>
<feature type="binding site" evidence="3 4">
    <location>
        <position position="135"/>
    </location>
    <ligand>
        <name>Zn(2+)</name>
        <dbReference type="ChEBI" id="CHEBI:29105"/>
    </ligand>
</feature>
<keyword evidence="7" id="KW-1185">Reference proteome</keyword>
<feature type="binding site" evidence="3 4">
    <location>
        <position position="116"/>
    </location>
    <ligand>
        <name>Zn(2+)</name>
        <dbReference type="ChEBI" id="CHEBI:29105"/>
    </ligand>
</feature>
<dbReference type="InterPro" id="IPR026590">
    <property type="entry name" value="Ssirtuin_cat_dom"/>
</dbReference>
<dbReference type="InterPro" id="IPR026591">
    <property type="entry name" value="Sirtuin_cat_small_dom_sf"/>
</dbReference>
<comment type="subcellular location">
    <subcellularLocation>
        <location evidence="3">Cytoplasm</location>
    </subcellularLocation>
</comment>
<keyword evidence="3 4" id="KW-0862">Zinc</keyword>
<keyword evidence="3 4" id="KW-0479">Metal-binding</keyword>
<evidence type="ECO:0000256" key="1">
    <source>
        <dbReference type="ARBA" id="ARBA00022679"/>
    </source>
</evidence>
<reference evidence="6 7" key="1">
    <citation type="submission" date="2020-08" db="EMBL/GenBank/DDBJ databases">
        <title>Genomic Encyclopedia of Type Strains, Phase IV (KMG-IV): sequencing the most valuable type-strain genomes for metagenomic binning, comparative biology and taxonomic classification.</title>
        <authorList>
            <person name="Goeker M."/>
        </authorList>
    </citation>
    <scope>NUCLEOTIDE SEQUENCE [LARGE SCALE GENOMIC DNA]</scope>
    <source>
        <strain evidence="6 7">DSM 102189</strain>
    </source>
</reference>
<feature type="binding site" evidence="3">
    <location>
        <position position="52"/>
    </location>
    <ligand>
        <name>substrate</name>
    </ligand>
</feature>
<feature type="binding site" evidence="3 4">
    <location>
        <position position="132"/>
    </location>
    <ligand>
        <name>Zn(2+)</name>
        <dbReference type="ChEBI" id="CHEBI:29105"/>
    </ligand>
</feature>
<organism evidence="6 7">
    <name type="scientific">Polymorphobacter multimanifer</name>
    <dbReference type="NCBI Taxonomy" id="1070431"/>
    <lineage>
        <taxon>Bacteria</taxon>
        <taxon>Pseudomonadati</taxon>
        <taxon>Pseudomonadota</taxon>
        <taxon>Alphaproteobacteria</taxon>
        <taxon>Sphingomonadales</taxon>
        <taxon>Sphingosinicellaceae</taxon>
        <taxon>Polymorphobacter</taxon>
    </lineage>
</organism>
<feature type="binding site" evidence="3">
    <location>
        <begin position="87"/>
        <end position="90"/>
    </location>
    <ligand>
        <name>NAD(+)</name>
        <dbReference type="ChEBI" id="CHEBI:57540"/>
    </ligand>
</feature>
<dbReference type="Gene3D" id="3.30.1600.10">
    <property type="entry name" value="SIR2/SIRT2 'Small Domain"/>
    <property type="match status" value="1"/>
</dbReference>
<feature type="domain" description="Deacetylase sirtuin-type" evidence="5">
    <location>
        <begin position="1"/>
        <end position="229"/>
    </location>
</feature>
<comment type="similarity">
    <text evidence="3">Belongs to the sirtuin family. Class III subfamily.</text>
</comment>
<dbReference type="GO" id="GO:0036054">
    <property type="term" value="F:protein-malonyllysine demalonylase activity"/>
    <property type="evidence" value="ECO:0007669"/>
    <property type="project" value="InterPro"/>
</dbReference>
<dbReference type="RefSeq" id="WP_184201507.1">
    <property type="nucleotide sequence ID" value="NZ_BMOX01000075.1"/>
</dbReference>
<feature type="binding site" evidence="3">
    <location>
        <begin position="8"/>
        <end position="27"/>
    </location>
    <ligand>
        <name>NAD(+)</name>
        <dbReference type="ChEBI" id="CHEBI:57540"/>
    </ligand>
</feature>
<dbReference type="EMBL" id="JACIIV010000022">
    <property type="protein sequence ID" value="MBB6228699.1"/>
    <property type="molecule type" value="Genomic_DNA"/>
</dbReference>
<evidence type="ECO:0000256" key="4">
    <source>
        <dbReference type="PROSITE-ProRule" id="PRU00236"/>
    </source>
</evidence>
<feature type="binding site" evidence="3">
    <location>
        <position position="55"/>
    </location>
    <ligand>
        <name>substrate</name>
    </ligand>
</feature>
<feature type="binding site" evidence="3 4">
    <location>
        <position position="113"/>
    </location>
    <ligand>
        <name>Zn(2+)</name>
        <dbReference type="ChEBI" id="CHEBI:29105"/>
    </ligand>
</feature>
<comment type="catalytic activity">
    <reaction evidence="3">
        <text>N(6)-acetyl-L-lysyl-[protein] + NAD(+) + H2O = 2''-O-acetyl-ADP-D-ribose + nicotinamide + L-lysyl-[protein]</text>
        <dbReference type="Rhea" id="RHEA:43636"/>
        <dbReference type="Rhea" id="RHEA-COMP:9752"/>
        <dbReference type="Rhea" id="RHEA-COMP:10731"/>
        <dbReference type="ChEBI" id="CHEBI:15377"/>
        <dbReference type="ChEBI" id="CHEBI:17154"/>
        <dbReference type="ChEBI" id="CHEBI:29969"/>
        <dbReference type="ChEBI" id="CHEBI:57540"/>
        <dbReference type="ChEBI" id="CHEBI:61930"/>
        <dbReference type="ChEBI" id="CHEBI:83767"/>
        <dbReference type="EC" id="2.3.1.286"/>
    </reaction>
</comment>
<dbReference type="InterPro" id="IPR050134">
    <property type="entry name" value="NAD-dep_sirtuin_deacylases"/>
</dbReference>
<dbReference type="PANTHER" id="PTHR11085:SF4">
    <property type="entry name" value="NAD-DEPENDENT PROTEIN DEACYLASE"/>
    <property type="match status" value="1"/>
</dbReference>
<dbReference type="Pfam" id="PF02146">
    <property type="entry name" value="SIR2"/>
    <property type="match status" value="1"/>
</dbReference>
<dbReference type="EC" id="2.3.1.286" evidence="3"/>
<dbReference type="PROSITE" id="PS50305">
    <property type="entry name" value="SIRTUIN"/>
    <property type="match status" value="1"/>
</dbReference>
<evidence type="ECO:0000313" key="7">
    <source>
        <dbReference type="Proteomes" id="UP000538147"/>
    </source>
</evidence>
<protein>
    <recommendedName>
        <fullName evidence="3">NAD-dependent protein deacylase</fullName>
        <ecNumber evidence="3">2.3.1.286</ecNumber>
    </recommendedName>
    <alternativeName>
        <fullName evidence="3">Regulatory protein SIR2 homolog</fullName>
    </alternativeName>
</protein>
<keyword evidence="2 3" id="KW-0520">NAD</keyword>
<dbReference type="GO" id="GO:0005737">
    <property type="term" value="C:cytoplasm"/>
    <property type="evidence" value="ECO:0007669"/>
    <property type="project" value="UniProtKB-SubCell"/>
</dbReference>
<dbReference type="HAMAP" id="MF_01121">
    <property type="entry name" value="Sirtuin_ClassIII"/>
    <property type="match status" value="1"/>
</dbReference>
<dbReference type="InterPro" id="IPR029035">
    <property type="entry name" value="DHS-like_NAD/FAD-binding_dom"/>
</dbReference>
<feature type="binding site" evidence="3">
    <location>
        <begin position="198"/>
        <end position="200"/>
    </location>
    <ligand>
        <name>NAD(+)</name>
        <dbReference type="ChEBI" id="CHEBI:57540"/>
    </ligand>
</feature>
<evidence type="ECO:0000256" key="2">
    <source>
        <dbReference type="ARBA" id="ARBA00023027"/>
    </source>
</evidence>
<sequence length="229" mass="24703">MRIVVLTGAGISAESGVPTFRGSDGLWEGHAIEDVATPAGFRRNPALVQRFYDERRAFLAHVHPNPAHFALARLEAALGEDFLLVTQNVDDLHERAGSQRLVHMHGELKRALCTICRAAPEWDGPLGVPHSCPRCHIPGRLRPDIVWFGEMPYDMELILPALARCQLFVSIGTSGAVYPAAGFVATAAGAGARTLELNLDDSAGSPAFNESRRGPAGVLVPAWVEEVLK</sequence>
<feature type="binding site" evidence="3">
    <location>
        <position position="216"/>
    </location>
    <ligand>
        <name>NAD(+)</name>
        <dbReference type="ChEBI" id="CHEBI:57540"/>
    </ligand>
</feature>
<dbReference type="InterPro" id="IPR027546">
    <property type="entry name" value="Sirtuin_class_III"/>
</dbReference>
<dbReference type="GO" id="GO:0008270">
    <property type="term" value="F:zinc ion binding"/>
    <property type="evidence" value="ECO:0007669"/>
    <property type="project" value="UniProtKB-UniRule"/>
</dbReference>
<dbReference type="PANTHER" id="PTHR11085">
    <property type="entry name" value="NAD-DEPENDENT PROTEIN DEACYLASE SIRTUIN-5, MITOCHONDRIAL-RELATED"/>
    <property type="match status" value="1"/>
</dbReference>
<dbReference type="GO" id="GO:0070403">
    <property type="term" value="F:NAD+ binding"/>
    <property type="evidence" value="ECO:0007669"/>
    <property type="project" value="UniProtKB-UniRule"/>
</dbReference>
<dbReference type="AlphaFoldDB" id="A0A841L6U7"/>
<comment type="catalytic activity">
    <reaction evidence="3">
        <text>N(6)-succinyl-L-lysyl-[protein] + NAD(+) + H2O = 2''-O-succinyl-ADP-D-ribose + nicotinamide + L-lysyl-[protein]</text>
        <dbReference type="Rhea" id="RHEA:47668"/>
        <dbReference type="Rhea" id="RHEA-COMP:9752"/>
        <dbReference type="Rhea" id="RHEA-COMP:11877"/>
        <dbReference type="ChEBI" id="CHEBI:15377"/>
        <dbReference type="ChEBI" id="CHEBI:17154"/>
        <dbReference type="ChEBI" id="CHEBI:29969"/>
        <dbReference type="ChEBI" id="CHEBI:57540"/>
        <dbReference type="ChEBI" id="CHEBI:87830"/>
        <dbReference type="ChEBI" id="CHEBI:87832"/>
    </reaction>
</comment>
<evidence type="ECO:0000313" key="6">
    <source>
        <dbReference type="EMBL" id="MBB6228699.1"/>
    </source>
</evidence>
<keyword evidence="3" id="KW-0963">Cytoplasm</keyword>
<name>A0A841L6U7_9SPHN</name>
<comment type="domain">
    <text evidence="3">2 residues (Tyr-52 and Arg-55) present in a large hydrophobic pocket are probably involved in substrate specificity. They are important for desuccinylation activity, but dispensable for deacetylation activity.</text>
</comment>
<feature type="active site" description="Proton acceptor" evidence="3 4">
    <location>
        <position position="105"/>
    </location>
</feature>
<comment type="caution">
    <text evidence="6">The sequence shown here is derived from an EMBL/GenBank/DDBJ whole genome shotgun (WGS) entry which is preliminary data.</text>
</comment>
<comment type="cofactor">
    <cofactor evidence="3">
        <name>Zn(2+)</name>
        <dbReference type="ChEBI" id="CHEBI:29105"/>
    </cofactor>
    <text evidence="3">Binds 1 zinc ion per subunit.</text>
</comment>
<evidence type="ECO:0000256" key="3">
    <source>
        <dbReference type="HAMAP-Rule" id="MF_01121"/>
    </source>
</evidence>
<accession>A0A841L6U7</accession>
<keyword evidence="1" id="KW-0808">Transferase</keyword>
<gene>
    <name evidence="3" type="primary">cobB</name>
    <name evidence="6" type="ORF">FHS79_002889</name>
</gene>
<dbReference type="InterPro" id="IPR003000">
    <property type="entry name" value="Sirtuin"/>
</dbReference>
<proteinExistence type="inferred from homology"/>
<keyword evidence="6" id="KW-0378">Hydrolase</keyword>
<feature type="binding site" evidence="3">
    <location>
        <begin position="172"/>
        <end position="174"/>
    </location>
    <ligand>
        <name>NAD(+)</name>
        <dbReference type="ChEBI" id="CHEBI:57540"/>
    </ligand>
</feature>